<keyword evidence="2" id="KW-1185">Reference proteome</keyword>
<name>A0ABY6M2H5_9FLAO</name>
<sequence>MKNIGIIGCGWLGLPLAKHLAAVYPVVKGTSRNAVTLADLQAHGVAAYPVALSPNEIDATFKAFIQNLTTIVIAVNASRSESYFDTMQLLGQAIAKSTVKEVVFLSSTSVYSDLNQTLDETDPVDETKLLVRVEAIFKNNAAFKTTILRLGGLVGPTRNPITSLTGRNLDQNPNAPVNLVGLADCIGAICAVIKKNCPAEIFNVVYPEHPTKLAYYTQAAKSRNLLPPTYNEQAPLQGKIVLSDKITQKLGYQFTDTI</sequence>
<dbReference type="RefSeq" id="WP_264433500.1">
    <property type="nucleotide sequence ID" value="NZ_CP081495.1"/>
</dbReference>
<organism evidence="1 2">
    <name type="scientific">Flavobacterium agricola</name>
    <dbReference type="NCBI Taxonomy" id="2870839"/>
    <lineage>
        <taxon>Bacteria</taxon>
        <taxon>Pseudomonadati</taxon>
        <taxon>Bacteroidota</taxon>
        <taxon>Flavobacteriia</taxon>
        <taxon>Flavobacteriales</taxon>
        <taxon>Flavobacteriaceae</taxon>
        <taxon>Flavobacterium</taxon>
    </lineage>
</organism>
<dbReference type="SUPFAM" id="SSF51735">
    <property type="entry name" value="NAD(P)-binding Rossmann-fold domains"/>
    <property type="match status" value="1"/>
</dbReference>
<evidence type="ECO:0000313" key="1">
    <source>
        <dbReference type="EMBL" id="UYW01103.1"/>
    </source>
</evidence>
<dbReference type="Proteomes" id="UP001163328">
    <property type="component" value="Chromosome"/>
</dbReference>
<evidence type="ECO:0000313" key="2">
    <source>
        <dbReference type="Proteomes" id="UP001163328"/>
    </source>
</evidence>
<protein>
    <submittedName>
        <fullName evidence="1">SDR family NAD(P)-dependent oxidoreductase</fullName>
    </submittedName>
</protein>
<dbReference type="InterPro" id="IPR051783">
    <property type="entry name" value="NAD(P)-dependent_oxidoreduct"/>
</dbReference>
<gene>
    <name evidence="1" type="ORF">K5I29_11565</name>
</gene>
<proteinExistence type="predicted"/>
<dbReference type="InterPro" id="IPR036291">
    <property type="entry name" value="NAD(P)-bd_dom_sf"/>
</dbReference>
<accession>A0ABY6M2H5</accession>
<dbReference type="Gene3D" id="3.40.50.720">
    <property type="entry name" value="NAD(P)-binding Rossmann-like Domain"/>
    <property type="match status" value="1"/>
</dbReference>
<reference evidence="1" key="1">
    <citation type="submission" date="2021-08" db="EMBL/GenBank/DDBJ databases">
        <title>Flavobacterium sp. strain CC-SYL302.</title>
        <authorList>
            <person name="Lin S.-Y."/>
            <person name="Lee T.-H."/>
            <person name="Young C.-C."/>
        </authorList>
    </citation>
    <scope>NUCLEOTIDE SEQUENCE</scope>
    <source>
        <strain evidence="1">CC-SYL302</strain>
    </source>
</reference>
<dbReference type="PANTHER" id="PTHR48079:SF6">
    <property type="entry name" value="NAD(P)-BINDING DOMAIN-CONTAINING PROTEIN-RELATED"/>
    <property type="match status" value="1"/>
</dbReference>
<dbReference type="PANTHER" id="PTHR48079">
    <property type="entry name" value="PROTEIN YEEZ"/>
    <property type="match status" value="1"/>
</dbReference>
<dbReference type="EMBL" id="CP081495">
    <property type="protein sequence ID" value="UYW01103.1"/>
    <property type="molecule type" value="Genomic_DNA"/>
</dbReference>